<feature type="domain" description="Glycosyl transferase family 1" evidence="2">
    <location>
        <begin position="218"/>
        <end position="373"/>
    </location>
</feature>
<gene>
    <name evidence="3" type="ORF">LYY06_10600</name>
</gene>
<evidence type="ECO:0000259" key="2">
    <source>
        <dbReference type="Pfam" id="PF00534"/>
    </source>
</evidence>
<dbReference type="Pfam" id="PF00534">
    <property type="entry name" value="Glycos_transf_1"/>
    <property type="match status" value="1"/>
</dbReference>
<dbReference type="Gene3D" id="3.40.50.2000">
    <property type="entry name" value="Glycogen Phosphorylase B"/>
    <property type="match status" value="2"/>
</dbReference>
<reference evidence="3" key="1">
    <citation type="submission" date="2021-12" db="EMBL/GenBank/DDBJ databases">
        <authorList>
            <person name="Lv X."/>
        </authorList>
    </citation>
    <scope>NUCLEOTIDE SEQUENCE</scope>
    <source>
        <strain evidence="3">HF2106</strain>
    </source>
</reference>
<evidence type="ECO:0000256" key="1">
    <source>
        <dbReference type="ARBA" id="ARBA00022679"/>
    </source>
</evidence>
<protein>
    <submittedName>
        <fullName evidence="3">Glycosyltransferase family 4 protein</fullName>
    </submittedName>
</protein>
<dbReference type="PANTHER" id="PTHR46401:SF2">
    <property type="entry name" value="GLYCOSYLTRANSFERASE WBBK-RELATED"/>
    <property type="match status" value="1"/>
</dbReference>
<dbReference type="RefSeq" id="WP_233339428.1">
    <property type="nucleotide sequence ID" value="NZ_JAJTVO010000018.1"/>
</dbReference>
<accession>A0AAW4YM47</accession>
<comment type="caution">
    <text evidence="3">The sequence shown here is derived from an EMBL/GenBank/DDBJ whole genome shotgun (WGS) entry which is preliminary data.</text>
</comment>
<organism evidence="3 4">
    <name type="scientific">Segatella copri</name>
    <dbReference type="NCBI Taxonomy" id="165179"/>
    <lineage>
        <taxon>Bacteria</taxon>
        <taxon>Pseudomonadati</taxon>
        <taxon>Bacteroidota</taxon>
        <taxon>Bacteroidia</taxon>
        <taxon>Bacteroidales</taxon>
        <taxon>Prevotellaceae</taxon>
        <taxon>Segatella</taxon>
    </lineage>
</organism>
<name>A0AAW4YM47_9BACT</name>
<dbReference type="CDD" id="cd03801">
    <property type="entry name" value="GT4_PimA-like"/>
    <property type="match status" value="1"/>
</dbReference>
<dbReference type="EMBL" id="JAJTVO010000018">
    <property type="protein sequence ID" value="MCE4122708.1"/>
    <property type="molecule type" value="Genomic_DNA"/>
</dbReference>
<dbReference type="GO" id="GO:0009103">
    <property type="term" value="P:lipopolysaccharide biosynthetic process"/>
    <property type="evidence" value="ECO:0007669"/>
    <property type="project" value="TreeGrafter"/>
</dbReference>
<evidence type="ECO:0000313" key="3">
    <source>
        <dbReference type="EMBL" id="MCE4122708.1"/>
    </source>
</evidence>
<sequence>MKIAIVTINFAGSSSSLAEAHLMNGNEVDFYHVMFSSQHNLEVESFTLPTISSRIGIKRVENLSTDGLRRFKTFSNKFHFYNVVCFGMPREEGLMNDIKRGLSLLVMRKVFKKLRDYHYDLINVIGQNHFSISLSSWLHSWNLPVVHSFHEVLERHLESSSLYPGIDKLINKGIRINVFSEKSAKDLKKVIDISTYQLSVIPFGLFSGYREYGDVEIPELNGKENYILFYGYIEKYKGLDILYEAINQIGCLPVKVVVAGKGNQTVLERIKNDERFILINRWLGNAELATLIRHSKCVVCPYLSASQSGIPQTVFNFDRPIIATDIESFEAVIQNELNGIIVRRNNVKEFADAIKRILNDDELYHQMVSNIKKYRECESIIEWKAFANRYLKK</sequence>
<proteinExistence type="predicted"/>
<dbReference type="SUPFAM" id="SSF53756">
    <property type="entry name" value="UDP-Glycosyltransferase/glycogen phosphorylase"/>
    <property type="match status" value="1"/>
</dbReference>
<dbReference type="AlphaFoldDB" id="A0AAW4YM47"/>
<dbReference type="GO" id="GO:0016757">
    <property type="term" value="F:glycosyltransferase activity"/>
    <property type="evidence" value="ECO:0007669"/>
    <property type="project" value="InterPro"/>
</dbReference>
<dbReference type="PANTHER" id="PTHR46401">
    <property type="entry name" value="GLYCOSYLTRANSFERASE WBBK-RELATED"/>
    <property type="match status" value="1"/>
</dbReference>
<dbReference type="Proteomes" id="UP001200307">
    <property type="component" value="Unassembled WGS sequence"/>
</dbReference>
<dbReference type="InterPro" id="IPR001296">
    <property type="entry name" value="Glyco_trans_1"/>
</dbReference>
<keyword evidence="1" id="KW-0808">Transferase</keyword>
<evidence type="ECO:0000313" key="4">
    <source>
        <dbReference type="Proteomes" id="UP001200307"/>
    </source>
</evidence>